<accession>A0A1N6KGT3</accession>
<reference evidence="1 2" key="1">
    <citation type="submission" date="2016-11" db="EMBL/GenBank/DDBJ databases">
        <authorList>
            <person name="Jaros S."/>
            <person name="Januszkiewicz K."/>
            <person name="Wedrychowicz H."/>
        </authorList>
    </citation>
    <scope>NUCLEOTIDE SEQUENCE [LARGE SCALE GENOMIC DNA]</scope>
    <source>
        <strain evidence="1 2">DSM 24787</strain>
    </source>
</reference>
<dbReference type="OrthoDB" id="670252at2"/>
<sequence>MLIVHFLRDMFKLYYVANMVDSDGLNINDVVYRKELNSKDNEGFIGFFDWLRADESIIVGIRICYFENQPYNELLRHLPYIRPTFDGKCMELLFGENTYNPDLSGDQDFTNNYVFKSKGGDYLFTFGLDHLTDKELSSLLKYCEALNRDSLQTGH</sequence>
<dbReference type="EMBL" id="FSRA01000002">
    <property type="protein sequence ID" value="SIO55557.1"/>
    <property type="molecule type" value="Genomic_DNA"/>
</dbReference>
<dbReference type="Proteomes" id="UP000185003">
    <property type="component" value="Unassembled WGS sequence"/>
</dbReference>
<evidence type="ECO:0000313" key="1">
    <source>
        <dbReference type="EMBL" id="SIO55557.1"/>
    </source>
</evidence>
<proteinExistence type="predicted"/>
<dbReference type="AlphaFoldDB" id="A0A1N6KGT3"/>
<evidence type="ECO:0000313" key="2">
    <source>
        <dbReference type="Proteomes" id="UP000185003"/>
    </source>
</evidence>
<protein>
    <submittedName>
        <fullName evidence="1">Uncharacterized protein</fullName>
    </submittedName>
</protein>
<organism evidence="1 2">
    <name type="scientific">Chitinophaga niabensis</name>
    <dbReference type="NCBI Taxonomy" id="536979"/>
    <lineage>
        <taxon>Bacteria</taxon>
        <taxon>Pseudomonadati</taxon>
        <taxon>Bacteroidota</taxon>
        <taxon>Chitinophagia</taxon>
        <taxon>Chitinophagales</taxon>
        <taxon>Chitinophagaceae</taxon>
        <taxon>Chitinophaga</taxon>
    </lineage>
</organism>
<gene>
    <name evidence="1" type="ORF">SAMN04488055_5785</name>
</gene>
<keyword evidence="2" id="KW-1185">Reference proteome</keyword>
<name>A0A1N6KGT3_9BACT</name>